<name>A0A151A9Q4_9EURY</name>
<evidence type="ECO:0000313" key="1">
    <source>
        <dbReference type="EMBL" id="KYH24222.1"/>
    </source>
</evidence>
<organism evidence="1 2">
    <name type="scientific">Halalkalicoccus paucihalophilus</name>
    <dbReference type="NCBI Taxonomy" id="1008153"/>
    <lineage>
        <taxon>Archaea</taxon>
        <taxon>Methanobacteriati</taxon>
        <taxon>Methanobacteriota</taxon>
        <taxon>Stenosarchaea group</taxon>
        <taxon>Halobacteria</taxon>
        <taxon>Halobacteriales</taxon>
        <taxon>Halococcaceae</taxon>
        <taxon>Halalkalicoccus</taxon>
    </lineage>
</organism>
<dbReference type="Proteomes" id="UP000075321">
    <property type="component" value="Unassembled WGS sequence"/>
</dbReference>
<proteinExistence type="predicted"/>
<reference evidence="1 2" key="1">
    <citation type="submission" date="2016-02" db="EMBL/GenBank/DDBJ databases">
        <title>Genome sequence of Halalkalicoccus paucihalophilus DSM 24557.</title>
        <authorList>
            <person name="Poehlein A."/>
            <person name="Daniel R."/>
        </authorList>
    </citation>
    <scope>NUCLEOTIDE SEQUENCE [LARGE SCALE GENOMIC DNA]</scope>
    <source>
        <strain evidence="1 2">DSM 24557</strain>
    </source>
</reference>
<comment type="caution">
    <text evidence="1">The sequence shown here is derived from an EMBL/GenBank/DDBJ whole genome shotgun (WGS) entry which is preliminary data.</text>
</comment>
<evidence type="ECO:0000313" key="2">
    <source>
        <dbReference type="Proteomes" id="UP000075321"/>
    </source>
</evidence>
<dbReference type="EMBL" id="LTAZ01000015">
    <property type="protein sequence ID" value="KYH24222.1"/>
    <property type="molecule type" value="Genomic_DNA"/>
</dbReference>
<dbReference type="AlphaFoldDB" id="A0A151A9Q4"/>
<protein>
    <submittedName>
        <fullName evidence="1">Uncharacterized protein</fullName>
    </submittedName>
</protein>
<gene>
    <name evidence="1" type="ORF">HAPAU_36930</name>
</gene>
<keyword evidence="2" id="KW-1185">Reference proteome</keyword>
<sequence>MAFIKLCVGTNERVIWLEIVYKQSLVIIPFSCLQCVLGCCLWEHGPP</sequence>
<dbReference type="PATRIC" id="fig|1008153.3.peg.3921"/>
<accession>A0A151A9Q4</accession>